<feature type="region of interest" description="Disordered" evidence="6">
    <location>
        <begin position="118"/>
        <end position="154"/>
    </location>
</feature>
<dbReference type="SUPFAM" id="SSF57701">
    <property type="entry name" value="Zn2/Cys6 DNA-binding domain"/>
    <property type="match status" value="1"/>
</dbReference>
<gene>
    <name evidence="8" type="ORF">BBO_02413</name>
</gene>
<evidence type="ECO:0000256" key="6">
    <source>
        <dbReference type="SAM" id="MobiDB-lite"/>
    </source>
</evidence>
<dbReference type="GO" id="GO:0008270">
    <property type="term" value="F:zinc ion binding"/>
    <property type="evidence" value="ECO:0007669"/>
    <property type="project" value="InterPro"/>
</dbReference>
<dbReference type="PROSITE" id="PS00463">
    <property type="entry name" value="ZN2_CY6_FUNGAL_1"/>
    <property type="match status" value="1"/>
</dbReference>
<evidence type="ECO:0000256" key="4">
    <source>
        <dbReference type="ARBA" id="ARBA00023163"/>
    </source>
</evidence>
<dbReference type="InterPro" id="IPR051089">
    <property type="entry name" value="prtT"/>
</dbReference>
<dbReference type="Gene3D" id="4.10.240.10">
    <property type="entry name" value="Zn(2)-C6 fungal-type DNA-binding domain"/>
    <property type="match status" value="1"/>
</dbReference>
<keyword evidence="4" id="KW-0804">Transcription</keyword>
<dbReference type="PANTHER" id="PTHR31845">
    <property type="entry name" value="FINGER DOMAIN PROTEIN, PUTATIVE-RELATED"/>
    <property type="match status" value="1"/>
</dbReference>
<keyword evidence="5" id="KW-0539">Nucleus</keyword>
<feature type="region of interest" description="Disordered" evidence="6">
    <location>
        <begin position="42"/>
        <end position="103"/>
    </location>
</feature>
<keyword evidence="2" id="KW-0805">Transcription regulation</keyword>
<evidence type="ECO:0000259" key="7">
    <source>
        <dbReference type="PROSITE" id="PS00463"/>
    </source>
</evidence>
<dbReference type="EMBL" id="AZHA01000005">
    <property type="protein sequence ID" value="OAA48144.1"/>
    <property type="molecule type" value="Genomic_DNA"/>
</dbReference>
<keyword evidence="3" id="KW-0238">DNA-binding</keyword>
<comment type="subcellular location">
    <subcellularLocation>
        <location evidence="1">Nucleus</location>
    </subcellularLocation>
</comment>
<evidence type="ECO:0000256" key="2">
    <source>
        <dbReference type="ARBA" id="ARBA00023015"/>
    </source>
</evidence>
<name>A0A167HP80_9HYPO</name>
<dbReference type="InterPro" id="IPR036864">
    <property type="entry name" value="Zn2-C6_fun-type_DNA-bd_sf"/>
</dbReference>
<feature type="compositionally biased region" description="Basic and acidic residues" evidence="6">
    <location>
        <begin position="59"/>
        <end position="68"/>
    </location>
</feature>
<protein>
    <recommendedName>
        <fullName evidence="7">Zn(2)-C6 fungal-type domain-containing protein</fullName>
    </recommendedName>
</protein>
<reference evidence="8 9" key="1">
    <citation type="journal article" date="2016" name="Genome Biol. Evol.">
        <title>Divergent and convergent evolution of fungal pathogenicity.</title>
        <authorList>
            <person name="Shang Y."/>
            <person name="Xiao G."/>
            <person name="Zheng P."/>
            <person name="Cen K."/>
            <person name="Zhan S."/>
            <person name="Wang C."/>
        </authorList>
    </citation>
    <scope>NUCLEOTIDE SEQUENCE [LARGE SCALE GENOMIC DNA]</scope>
    <source>
        <strain evidence="8 9">RCEF 3172</strain>
    </source>
</reference>
<evidence type="ECO:0000256" key="5">
    <source>
        <dbReference type="ARBA" id="ARBA00023242"/>
    </source>
</evidence>
<comment type="caution">
    <text evidence="8">The sequence shown here is derived from an EMBL/GenBank/DDBJ whole genome shotgun (WGS) entry which is preliminary data.</text>
</comment>
<dbReference type="GO" id="GO:0000981">
    <property type="term" value="F:DNA-binding transcription factor activity, RNA polymerase II-specific"/>
    <property type="evidence" value="ECO:0007669"/>
    <property type="project" value="InterPro"/>
</dbReference>
<feature type="compositionally biased region" description="Gly residues" evidence="6">
    <location>
        <begin position="127"/>
        <end position="140"/>
    </location>
</feature>
<keyword evidence="9" id="KW-1185">Reference proteome</keyword>
<dbReference type="PANTHER" id="PTHR31845:SF10">
    <property type="entry name" value="ZN(II)2CYS6 TRANSCRIPTION FACTOR (EUROFUNG)"/>
    <property type="match status" value="1"/>
</dbReference>
<evidence type="ECO:0000256" key="1">
    <source>
        <dbReference type="ARBA" id="ARBA00004123"/>
    </source>
</evidence>
<accession>A0A167HP80</accession>
<evidence type="ECO:0000313" key="9">
    <source>
        <dbReference type="Proteomes" id="UP000076863"/>
    </source>
</evidence>
<dbReference type="CDD" id="cd00067">
    <property type="entry name" value="GAL4"/>
    <property type="match status" value="1"/>
</dbReference>
<proteinExistence type="predicted"/>
<organism evidence="8 9">
    <name type="scientific">Beauveria brongniartii RCEF 3172</name>
    <dbReference type="NCBI Taxonomy" id="1081107"/>
    <lineage>
        <taxon>Eukaryota</taxon>
        <taxon>Fungi</taxon>
        <taxon>Dikarya</taxon>
        <taxon>Ascomycota</taxon>
        <taxon>Pezizomycotina</taxon>
        <taxon>Sordariomycetes</taxon>
        <taxon>Hypocreomycetidae</taxon>
        <taxon>Hypocreales</taxon>
        <taxon>Cordycipitaceae</taxon>
        <taxon>Beauveria</taxon>
        <taxon>Beauveria brongniartii</taxon>
    </lineage>
</organism>
<dbReference type="GO" id="GO:0005634">
    <property type="term" value="C:nucleus"/>
    <property type="evidence" value="ECO:0007669"/>
    <property type="project" value="UniProtKB-SubCell"/>
</dbReference>
<dbReference type="GO" id="GO:0000976">
    <property type="term" value="F:transcription cis-regulatory region binding"/>
    <property type="evidence" value="ECO:0007669"/>
    <property type="project" value="TreeGrafter"/>
</dbReference>
<feature type="domain" description="Zn(2)-C6 fungal-type" evidence="7">
    <location>
        <begin position="10"/>
        <end position="41"/>
    </location>
</feature>
<evidence type="ECO:0000256" key="3">
    <source>
        <dbReference type="ARBA" id="ARBA00023125"/>
    </source>
</evidence>
<dbReference type="InterPro" id="IPR001138">
    <property type="entry name" value="Zn2Cys6_DnaBD"/>
</dbReference>
<dbReference type="OrthoDB" id="1600564at2759"/>
<evidence type="ECO:0000313" key="8">
    <source>
        <dbReference type="EMBL" id="OAA48144.1"/>
    </source>
</evidence>
<dbReference type="AlphaFoldDB" id="A0A167HP80"/>
<dbReference type="Proteomes" id="UP000076863">
    <property type="component" value="Unassembled WGS sequence"/>
</dbReference>
<sequence>MQTAQKGPKACTTCAKAKARCIPGNSDADKCERCQRLNKECYSRPPAPPRIKKRPKRSRVAELEKRLNELSSQVGQGHARLPTPEDAATSERATSSAKTVRSGDLQSDLVEIVNLQHWFPNPASSPGGAGGSGSGSGSGGAKDKDKDKAPASPAGWEAEAFQHMDSIWPLPEDAAALLADYHELWADTFPFIVVPRDMSSEDLRDRRPFLWKGMMLTASFFDAARQTRLGGELLSDMARAAVVEGVKTLDLLQGMQLLIAWYQYAVKGHQLTNLLFLARSMCVNLSSPNCEPLPSDARYSQLDPLRAYTATYYINTIVFATNKKTDVFMNTSHVELCLKTLENAAEYPTDVFLIKLVKSQQIAQNIALAMSFDPSQPMQLPIPVLVQTFQDQIKSFRETLPKHLQDDPSLGGHLLISEILLTDIALSEQYCGPASMPVETRLEMLWSCIRSLRAFFRARFLHRDIDKPRYVNLTTSDVAYSLITSIKLLTLRLPGWDPKQVAAELTITHMLHWQINDLALIIEKRRSEPATGASAPPIAEDPFERLLRLLFNARELVNLQCHSGDMQAAAAAAAGMPGIPGPPGSSQTLLGELDESVWFDIVNETAWNMNDEIMSG</sequence>